<feature type="compositionally biased region" description="Basic and acidic residues" evidence="2">
    <location>
        <begin position="1"/>
        <end position="17"/>
    </location>
</feature>
<evidence type="ECO:0000313" key="5">
    <source>
        <dbReference type="Proteomes" id="UP000800038"/>
    </source>
</evidence>
<dbReference type="PROSITE" id="PS50013">
    <property type="entry name" value="CHROMO_2"/>
    <property type="match status" value="1"/>
</dbReference>
<feature type="compositionally biased region" description="Basic and acidic residues" evidence="2">
    <location>
        <begin position="195"/>
        <end position="206"/>
    </location>
</feature>
<feature type="compositionally biased region" description="Basic residues" evidence="2">
    <location>
        <begin position="155"/>
        <end position="168"/>
    </location>
</feature>
<feature type="domain" description="Chromo" evidence="3">
    <location>
        <begin position="228"/>
        <end position="271"/>
    </location>
</feature>
<feature type="compositionally biased region" description="Polar residues" evidence="2">
    <location>
        <begin position="106"/>
        <end position="118"/>
    </location>
</feature>
<evidence type="ECO:0000256" key="1">
    <source>
        <dbReference type="ARBA" id="ARBA00011353"/>
    </source>
</evidence>
<evidence type="ECO:0000259" key="3">
    <source>
        <dbReference type="PROSITE" id="PS50013"/>
    </source>
</evidence>
<dbReference type="InterPro" id="IPR000953">
    <property type="entry name" value="Chromo/chromo_shadow_dom"/>
</dbReference>
<proteinExistence type="predicted"/>
<dbReference type="OrthoDB" id="3790830at2759"/>
<dbReference type="Pfam" id="PF00385">
    <property type="entry name" value="Chromo"/>
    <property type="match status" value="1"/>
</dbReference>
<protein>
    <recommendedName>
        <fullName evidence="3">Chromo domain-containing protein</fullName>
    </recommendedName>
</protein>
<dbReference type="AlphaFoldDB" id="A0A6A5SLA4"/>
<feature type="compositionally biased region" description="Basic and acidic residues" evidence="2">
    <location>
        <begin position="63"/>
        <end position="76"/>
    </location>
</feature>
<evidence type="ECO:0000313" key="4">
    <source>
        <dbReference type="EMBL" id="KAF1940408.1"/>
    </source>
</evidence>
<dbReference type="InterPro" id="IPR023780">
    <property type="entry name" value="Chromo_domain"/>
</dbReference>
<feature type="region of interest" description="Disordered" evidence="2">
    <location>
        <begin position="131"/>
        <end position="226"/>
    </location>
</feature>
<dbReference type="GO" id="GO:0006338">
    <property type="term" value="P:chromatin remodeling"/>
    <property type="evidence" value="ECO:0007669"/>
    <property type="project" value="UniProtKB-ARBA"/>
</dbReference>
<accession>A0A6A5SLA4</accession>
<dbReference type="CDD" id="cd00024">
    <property type="entry name" value="CD_CSD"/>
    <property type="match status" value="1"/>
</dbReference>
<keyword evidence="5" id="KW-1185">Reference proteome</keyword>
<dbReference type="SUPFAM" id="SSF54160">
    <property type="entry name" value="Chromo domain-like"/>
    <property type="match status" value="1"/>
</dbReference>
<organism evidence="4 5">
    <name type="scientific">Clathrospora elynae</name>
    <dbReference type="NCBI Taxonomy" id="706981"/>
    <lineage>
        <taxon>Eukaryota</taxon>
        <taxon>Fungi</taxon>
        <taxon>Dikarya</taxon>
        <taxon>Ascomycota</taxon>
        <taxon>Pezizomycotina</taxon>
        <taxon>Dothideomycetes</taxon>
        <taxon>Pleosporomycetidae</taxon>
        <taxon>Pleosporales</taxon>
        <taxon>Diademaceae</taxon>
        <taxon>Clathrospora</taxon>
    </lineage>
</organism>
<dbReference type="Proteomes" id="UP000800038">
    <property type="component" value="Unassembled WGS sequence"/>
</dbReference>
<dbReference type="InterPro" id="IPR016197">
    <property type="entry name" value="Chromo-like_dom_sf"/>
</dbReference>
<dbReference type="EMBL" id="ML976063">
    <property type="protein sequence ID" value="KAF1940408.1"/>
    <property type="molecule type" value="Genomic_DNA"/>
</dbReference>
<reference evidence="4" key="1">
    <citation type="journal article" date="2020" name="Stud. Mycol.">
        <title>101 Dothideomycetes genomes: a test case for predicting lifestyles and emergence of pathogens.</title>
        <authorList>
            <person name="Haridas S."/>
            <person name="Albert R."/>
            <person name="Binder M."/>
            <person name="Bloem J."/>
            <person name="Labutti K."/>
            <person name="Salamov A."/>
            <person name="Andreopoulos B."/>
            <person name="Baker S."/>
            <person name="Barry K."/>
            <person name="Bills G."/>
            <person name="Bluhm B."/>
            <person name="Cannon C."/>
            <person name="Castanera R."/>
            <person name="Culley D."/>
            <person name="Daum C."/>
            <person name="Ezra D."/>
            <person name="Gonzalez J."/>
            <person name="Henrissat B."/>
            <person name="Kuo A."/>
            <person name="Liang C."/>
            <person name="Lipzen A."/>
            <person name="Lutzoni F."/>
            <person name="Magnuson J."/>
            <person name="Mondo S."/>
            <person name="Nolan M."/>
            <person name="Ohm R."/>
            <person name="Pangilinan J."/>
            <person name="Park H.-J."/>
            <person name="Ramirez L."/>
            <person name="Alfaro M."/>
            <person name="Sun H."/>
            <person name="Tritt A."/>
            <person name="Yoshinaga Y."/>
            <person name="Zwiers L.-H."/>
            <person name="Turgeon B."/>
            <person name="Goodwin S."/>
            <person name="Spatafora J."/>
            <person name="Crous P."/>
            <person name="Grigoriev I."/>
        </authorList>
    </citation>
    <scope>NUCLEOTIDE SEQUENCE</scope>
    <source>
        <strain evidence="4">CBS 161.51</strain>
    </source>
</reference>
<evidence type="ECO:0000256" key="2">
    <source>
        <dbReference type="SAM" id="MobiDB-lite"/>
    </source>
</evidence>
<comment type="subunit">
    <text evidence="1">Component of the NuA4 histone acetyltransferase complex.</text>
</comment>
<name>A0A6A5SLA4_9PLEO</name>
<dbReference type="Gene3D" id="2.40.50.40">
    <property type="match status" value="1"/>
</dbReference>
<feature type="compositionally biased region" description="Basic and acidic residues" evidence="2">
    <location>
        <begin position="41"/>
        <end position="55"/>
    </location>
</feature>
<gene>
    <name evidence="4" type="ORF">EJ02DRAFT_423961</name>
</gene>
<sequence length="317" mass="35263">MEVEHFVSRGISEEALSRKSTGQPTLFEGNSPECAIVIADNHSKSDANKDDEGYPHDPSLSTQEHDDFGVKDHYETEDIEDALNSELVNRPKSQDSGPRHRELSLAPSTPSTGSSIVPTEQQANGKLAHLENTSRHSSDGSNGGTDDDTGNHRTLLTRKRQRSLPSKRRALDTQNCGTDPKICYIDDSSDSSSESSDRGHRLESNKRQKSALWPHRSRSRSGADDDEYEVEQILAARVYRRKLQYRVKWLGYEDDPAWYDASNFKNSPRKLPTPLSVIKVVLKVGVEAIVLSTVLNYSGLAGVLIWRDDRGFGRSAA</sequence>
<feature type="region of interest" description="Disordered" evidence="2">
    <location>
        <begin position="1"/>
        <end position="118"/>
    </location>
</feature>